<organism evidence="1 2">
    <name type="scientific">Desmophyllum pertusum</name>
    <dbReference type="NCBI Taxonomy" id="174260"/>
    <lineage>
        <taxon>Eukaryota</taxon>
        <taxon>Metazoa</taxon>
        <taxon>Cnidaria</taxon>
        <taxon>Anthozoa</taxon>
        <taxon>Hexacorallia</taxon>
        <taxon>Scleractinia</taxon>
        <taxon>Caryophylliina</taxon>
        <taxon>Caryophylliidae</taxon>
        <taxon>Desmophyllum</taxon>
    </lineage>
</organism>
<proteinExistence type="predicted"/>
<accession>A0A9W9YKQ6</accession>
<evidence type="ECO:0000313" key="2">
    <source>
        <dbReference type="Proteomes" id="UP001163046"/>
    </source>
</evidence>
<dbReference type="AlphaFoldDB" id="A0A9W9YKQ6"/>
<name>A0A9W9YKQ6_9CNID</name>
<comment type="caution">
    <text evidence="1">The sequence shown here is derived from an EMBL/GenBank/DDBJ whole genome shotgun (WGS) entry which is preliminary data.</text>
</comment>
<gene>
    <name evidence="1" type="ORF">OS493_027402</name>
</gene>
<reference evidence="1" key="1">
    <citation type="submission" date="2023-01" db="EMBL/GenBank/DDBJ databases">
        <title>Genome assembly of the deep-sea coral Lophelia pertusa.</title>
        <authorList>
            <person name="Herrera S."/>
            <person name="Cordes E."/>
        </authorList>
    </citation>
    <scope>NUCLEOTIDE SEQUENCE</scope>
    <source>
        <strain evidence="1">USNM1676648</strain>
        <tissue evidence="1">Polyp</tissue>
    </source>
</reference>
<dbReference type="Proteomes" id="UP001163046">
    <property type="component" value="Unassembled WGS sequence"/>
</dbReference>
<keyword evidence="2" id="KW-1185">Reference proteome</keyword>
<dbReference type="EMBL" id="MU827326">
    <property type="protein sequence ID" value="KAJ7356006.1"/>
    <property type="molecule type" value="Genomic_DNA"/>
</dbReference>
<protein>
    <submittedName>
        <fullName evidence="1">Uncharacterized protein</fullName>
    </submittedName>
</protein>
<evidence type="ECO:0000313" key="1">
    <source>
        <dbReference type="EMBL" id="KAJ7356006.1"/>
    </source>
</evidence>
<sequence length="183" mass="21462">MAQKVKGFRGGFSRLDTIMETKEIEESIKTVLPQKHMASSAAYILDSVDGENIQHFTTLRRKRIACPSTRIRNRTEQEELKRLPPHQCTLAEPLVIIRNGERTRTDQVNNAKVTQKDTRKLRDMRQVEMLFPEFFPKRTHTYFGRQSDWYSNYQKNMKLVNEKVNEDPVVQSWLSLFGARTCI</sequence>